<protein>
    <submittedName>
        <fullName evidence="7">BTAD domain-containing putative transcriptional regulator</fullName>
    </submittedName>
</protein>
<dbReference type="InterPro" id="IPR019734">
    <property type="entry name" value="TPR_rpt"/>
</dbReference>
<dbReference type="Pfam" id="PF03704">
    <property type="entry name" value="BTAD"/>
    <property type="match status" value="1"/>
</dbReference>
<dbReference type="SUPFAM" id="SSF46894">
    <property type="entry name" value="C-terminal effector domain of the bipartite response regulators"/>
    <property type="match status" value="1"/>
</dbReference>
<evidence type="ECO:0000256" key="5">
    <source>
        <dbReference type="PROSITE-ProRule" id="PRU01091"/>
    </source>
</evidence>
<sequence length="929" mass="102143">MIRFNVLGPLEVWHGGRRVPVPAGRARLLLAVLLLRANQPVSADELVDRLWDGEAPNPDRAKATLQMVVRRLRQALGEANVVRTTTGGYLADLPPGALDLREFRDLVAEGRFAEALELWRGTPLSDVASDSLHRDEVEPLLEERLGVLERRFDAEPAAGLGPDLVAELRSLTKQHPLRERFWAQLLTALRASGRRAEALTAYLEMRAVLTAELGVEPGPELRALHAELLAEDDGGAPAVRLRDHLPRDLPDFTGRAEELATVARVAERGLVCAVDGMAGVGKTAFAVHAAHLLADRYPDGRFYIDLHGYTEGRQPRETRDALAVLLYSLGVPRERVPVGLDERVALWRSEMAGLRAVVVLDNAFDAVQVRALLPSAPGCLVIVTSRRRLVGLDGSHALSLPVLPGPVAADLFRQVAGRSTLDAATLARLVELCGHLPLAIRLAAARLNHRAAWTAEYLIDRMRDERRRLREFAADDRDVASAFAVSYRTLDDVQRRVFRALGRHVGEDVDRYSGAALSGLPADVVDDVLGALVEVNLVEEPRQGRFRLHDLVRHYAQETAEPDDAAVVRLLDYYLAVVKAGDEALYPNRARLPVREPDASLELPGFTTAGPAVEWFEAERENIAAAVGHAARHGLDEHAWQLPYLLWGFYYHGGHVSDWISTHETALAATERLGDDRARARVLSGLAGGYWASGRNEEALSQFREAYDLMEADGDHVTAAVLLGNICACLDHMGRHEEALEHGERGARIQMEKGQLANVTLTLCNVASSLMKLGRHEESIERYREAIAVSVQVRDEHAEAAAFMEMAQPLSALGREDEALAAAMKALAVLERLADATGTAEAATIVAEIHRKEGRLDEALDYFRRTLGTLDQATIPWSHAAALAGMADVFDRRGDRATAVEHWKRAIDLYERLDSDRAEELRARVGQDG</sequence>
<reference evidence="8" key="1">
    <citation type="journal article" date="2019" name="Int. J. Syst. Evol. Microbiol.">
        <title>The Global Catalogue of Microorganisms (GCM) 10K type strain sequencing project: providing services to taxonomists for standard genome sequencing and annotation.</title>
        <authorList>
            <consortium name="The Broad Institute Genomics Platform"/>
            <consortium name="The Broad Institute Genome Sequencing Center for Infectious Disease"/>
            <person name="Wu L."/>
            <person name="Ma J."/>
        </authorList>
    </citation>
    <scope>NUCLEOTIDE SEQUENCE [LARGE SCALE GENOMIC DNA]</scope>
    <source>
        <strain evidence="8">CCUG 60214</strain>
    </source>
</reference>
<dbReference type="SMART" id="SM01043">
    <property type="entry name" value="BTAD"/>
    <property type="match status" value="1"/>
</dbReference>
<feature type="domain" description="OmpR/PhoB-type" evidence="6">
    <location>
        <begin position="1"/>
        <end position="93"/>
    </location>
</feature>
<dbReference type="SMART" id="SM00862">
    <property type="entry name" value="Trans_reg_C"/>
    <property type="match status" value="1"/>
</dbReference>
<dbReference type="PANTHER" id="PTHR35807:SF1">
    <property type="entry name" value="TRANSCRIPTIONAL REGULATOR REDD"/>
    <property type="match status" value="1"/>
</dbReference>
<dbReference type="InterPro" id="IPR016032">
    <property type="entry name" value="Sig_transdc_resp-reg_C-effctor"/>
</dbReference>
<dbReference type="Pfam" id="PF13424">
    <property type="entry name" value="TPR_12"/>
    <property type="match status" value="2"/>
</dbReference>
<dbReference type="PRINTS" id="PR00364">
    <property type="entry name" value="DISEASERSIST"/>
</dbReference>
<keyword evidence="2" id="KW-0805">Transcription regulation</keyword>
<dbReference type="CDD" id="cd15831">
    <property type="entry name" value="BTAD"/>
    <property type="match status" value="1"/>
</dbReference>
<dbReference type="PROSITE" id="PS51755">
    <property type="entry name" value="OMPR_PHOB"/>
    <property type="match status" value="1"/>
</dbReference>
<dbReference type="RefSeq" id="WP_380727042.1">
    <property type="nucleotide sequence ID" value="NZ_JBHTLK010000178.1"/>
</dbReference>
<evidence type="ECO:0000256" key="2">
    <source>
        <dbReference type="ARBA" id="ARBA00023015"/>
    </source>
</evidence>
<feature type="DNA-binding region" description="OmpR/PhoB-type" evidence="5">
    <location>
        <begin position="1"/>
        <end position="93"/>
    </location>
</feature>
<evidence type="ECO:0000256" key="4">
    <source>
        <dbReference type="ARBA" id="ARBA00023163"/>
    </source>
</evidence>
<keyword evidence="4" id="KW-0804">Transcription</keyword>
<dbReference type="InterPro" id="IPR005158">
    <property type="entry name" value="BTAD"/>
</dbReference>
<dbReference type="Pfam" id="PF00486">
    <property type="entry name" value="Trans_reg_C"/>
    <property type="match status" value="1"/>
</dbReference>
<evidence type="ECO:0000256" key="3">
    <source>
        <dbReference type="ARBA" id="ARBA00023125"/>
    </source>
</evidence>
<evidence type="ECO:0000313" key="8">
    <source>
        <dbReference type="Proteomes" id="UP001597168"/>
    </source>
</evidence>
<dbReference type="SUPFAM" id="SSF48452">
    <property type="entry name" value="TPR-like"/>
    <property type="match status" value="3"/>
</dbReference>
<dbReference type="InterPro" id="IPR011990">
    <property type="entry name" value="TPR-like_helical_dom_sf"/>
</dbReference>
<comment type="caution">
    <text evidence="7">The sequence shown here is derived from an EMBL/GenBank/DDBJ whole genome shotgun (WGS) entry which is preliminary data.</text>
</comment>
<evidence type="ECO:0000313" key="7">
    <source>
        <dbReference type="EMBL" id="MFD1150710.1"/>
    </source>
</evidence>
<dbReference type="SUPFAM" id="SSF52540">
    <property type="entry name" value="P-loop containing nucleoside triphosphate hydrolases"/>
    <property type="match status" value="1"/>
</dbReference>
<dbReference type="InterPro" id="IPR051677">
    <property type="entry name" value="AfsR-DnrI-RedD_regulator"/>
</dbReference>
<dbReference type="Gene3D" id="3.40.50.300">
    <property type="entry name" value="P-loop containing nucleotide triphosphate hydrolases"/>
    <property type="match status" value="1"/>
</dbReference>
<dbReference type="InterPro" id="IPR027417">
    <property type="entry name" value="P-loop_NTPase"/>
</dbReference>
<organism evidence="7 8">
    <name type="scientific">Saccharothrix hoggarensis</name>
    <dbReference type="NCBI Taxonomy" id="913853"/>
    <lineage>
        <taxon>Bacteria</taxon>
        <taxon>Bacillati</taxon>
        <taxon>Actinomycetota</taxon>
        <taxon>Actinomycetes</taxon>
        <taxon>Pseudonocardiales</taxon>
        <taxon>Pseudonocardiaceae</taxon>
        <taxon>Saccharothrix</taxon>
    </lineage>
</organism>
<comment type="similarity">
    <text evidence="1">Belongs to the AfsR/DnrI/RedD regulatory family.</text>
</comment>
<dbReference type="InterPro" id="IPR001867">
    <property type="entry name" value="OmpR/PhoB-type_DNA-bd"/>
</dbReference>
<dbReference type="InterPro" id="IPR036388">
    <property type="entry name" value="WH-like_DNA-bd_sf"/>
</dbReference>
<gene>
    <name evidence="7" type="ORF">ACFQ3T_26570</name>
</gene>
<dbReference type="Pfam" id="PF13176">
    <property type="entry name" value="TPR_7"/>
    <property type="match status" value="1"/>
</dbReference>
<dbReference type="Proteomes" id="UP001597168">
    <property type="component" value="Unassembled WGS sequence"/>
</dbReference>
<dbReference type="SMART" id="SM00028">
    <property type="entry name" value="TPR"/>
    <property type="match status" value="6"/>
</dbReference>
<dbReference type="Gene3D" id="1.10.10.10">
    <property type="entry name" value="Winged helix-like DNA-binding domain superfamily/Winged helix DNA-binding domain"/>
    <property type="match status" value="1"/>
</dbReference>
<proteinExistence type="inferred from homology"/>
<accession>A0ABW3R1A0</accession>
<dbReference type="Gene3D" id="1.25.40.10">
    <property type="entry name" value="Tetratricopeptide repeat domain"/>
    <property type="match status" value="3"/>
</dbReference>
<dbReference type="EMBL" id="JBHTLK010000178">
    <property type="protein sequence ID" value="MFD1150710.1"/>
    <property type="molecule type" value="Genomic_DNA"/>
</dbReference>
<evidence type="ECO:0000259" key="6">
    <source>
        <dbReference type="PROSITE" id="PS51755"/>
    </source>
</evidence>
<dbReference type="PANTHER" id="PTHR35807">
    <property type="entry name" value="TRANSCRIPTIONAL REGULATOR REDD-RELATED"/>
    <property type="match status" value="1"/>
</dbReference>
<evidence type="ECO:0000256" key="1">
    <source>
        <dbReference type="ARBA" id="ARBA00005820"/>
    </source>
</evidence>
<keyword evidence="3 5" id="KW-0238">DNA-binding</keyword>
<name>A0ABW3R1A0_9PSEU</name>
<keyword evidence="8" id="KW-1185">Reference proteome</keyword>